<evidence type="ECO:0000256" key="1">
    <source>
        <dbReference type="SAM" id="SignalP"/>
    </source>
</evidence>
<protein>
    <recommendedName>
        <fullName evidence="5">DUF1524 domain-containing protein</fullName>
    </recommendedName>
</protein>
<reference evidence="3" key="5">
    <citation type="submission" date="2018-04" db="UniProtKB">
        <authorList>
            <consortium name="EnsemblFungi"/>
        </authorList>
    </citation>
    <scope>IDENTIFICATION</scope>
    <source>
        <strain evidence="3">R3-111a-1</strain>
    </source>
</reference>
<reference evidence="2" key="2">
    <citation type="submission" date="2010-07" db="EMBL/GenBank/DDBJ databases">
        <authorList>
            <consortium name="The Broad Institute Genome Sequencing Platform"/>
            <consortium name="Broad Institute Genome Sequencing Center for Infectious Disease"/>
            <person name="Ma L.-J."/>
            <person name="Dead R."/>
            <person name="Young S."/>
            <person name="Zeng Q."/>
            <person name="Koehrsen M."/>
            <person name="Alvarado L."/>
            <person name="Berlin A."/>
            <person name="Chapman S.B."/>
            <person name="Chen Z."/>
            <person name="Freedman E."/>
            <person name="Gellesch M."/>
            <person name="Goldberg J."/>
            <person name="Griggs A."/>
            <person name="Gujja S."/>
            <person name="Heilman E.R."/>
            <person name="Heiman D."/>
            <person name="Hepburn T."/>
            <person name="Howarth C."/>
            <person name="Jen D."/>
            <person name="Larson L."/>
            <person name="Mehta T."/>
            <person name="Neiman D."/>
            <person name="Pearson M."/>
            <person name="Roberts A."/>
            <person name="Saif S."/>
            <person name="Shea T."/>
            <person name="Shenoy N."/>
            <person name="Sisk P."/>
            <person name="Stolte C."/>
            <person name="Sykes S."/>
            <person name="Walk T."/>
            <person name="White J."/>
            <person name="Yandava C."/>
            <person name="Haas B."/>
            <person name="Nusbaum C."/>
            <person name="Birren B."/>
        </authorList>
    </citation>
    <scope>NUCLEOTIDE SEQUENCE</scope>
    <source>
        <strain evidence="2">R3-111a-1</strain>
    </source>
</reference>
<evidence type="ECO:0008006" key="5">
    <source>
        <dbReference type="Google" id="ProtNLM"/>
    </source>
</evidence>
<dbReference type="EnsemblFungi" id="EJT71321">
    <property type="protein sequence ID" value="EJT71321"/>
    <property type="gene ID" value="GGTG_10580"/>
</dbReference>
<dbReference type="Proteomes" id="UP000006039">
    <property type="component" value="Unassembled WGS sequence"/>
</dbReference>
<dbReference type="GeneID" id="20351038"/>
<reference evidence="3" key="4">
    <citation type="journal article" date="2015" name="G3 (Bethesda)">
        <title>Genome sequences of three phytopathogenic species of the Magnaporthaceae family of fungi.</title>
        <authorList>
            <person name="Okagaki L.H."/>
            <person name="Nunes C.C."/>
            <person name="Sailsbery J."/>
            <person name="Clay B."/>
            <person name="Brown D."/>
            <person name="John T."/>
            <person name="Oh Y."/>
            <person name="Young N."/>
            <person name="Fitzgerald M."/>
            <person name="Haas B.J."/>
            <person name="Zeng Q."/>
            <person name="Young S."/>
            <person name="Adiconis X."/>
            <person name="Fan L."/>
            <person name="Levin J.Z."/>
            <person name="Mitchell T.K."/>
            <person name="Okubara P.A."/>
            <person name="Farman M.L."/>
            <person name="Kohn L.M."/>
            <person name="Birren B."/>
            <person name="Ma L.-J."/>
            <person name="Dean R.A."/>
        </authorList>
    </citation>
    <scope>NUCLEOTIDE SEQUENCE</scope>
    <source>
        <strain evidence="3">R3-111a-1</strain>
    </source>
</reference>
<evidence type="ECO:0000313" key="2">
    <source>
        <dbReference type="EMBL" id="EJT71321.1"/>
    </source>
</evidence>
<organism evidence="2">
    <name type="scientific">Gaeumannomyces tritici (strain R3-111a-1)</name>
    <name type="common">Wheat and barley take-all root rot fungus</name>
    <name type="synonym">Gaeumannomyces graminis var. tritici</name>
    <dbReference type="NCBI Taxonomy" id="644352"/>
    <lineage>
        <taxon>Eukaryota</taxon>
        <taxon>Fungi</taxon>
        <taxon>Dikarya</taxon>
        <taxon>Ascomycota</taxon>
        <taxon>Pezizomycotina</taxon>
        <taxon>Sordariomycetes</taxon>
        <taxon>Sordariomycetidae</taxon>
        <taxon>Magnaporthales</taxon>
        <taxon>Magnaporthaceae</taxon>
        <taxon>Gaeumannomyces</taxon>
    </lineage>
</organism>
<dbReference type="STRING" id="644352.J3PAQ5"/>
<dbReference type="OrthoDB" id="3162605at2759"/>
<dbReference type="eggNOG" id="ENOG502QWPZ">
    <property type="taxonomic scope" value="Eukaryota"/>
</dbReference>
<dbReference type="PANTHER" id="PTHR24094">
    <property type="entry name" value="SECRETED PROTEIN"/>
    <property type="match status" value="1"/>
</dbReference>
<dbReference type="EMBL" id="GL385400">
    <property type="protein sequence ID" value="EJT71321.1"/>
    <property type="molecule type" value="Genomic_DNA"/>
</dbReference>
<feature type="signal peptide" evidence="1">
    <location>
        <begin position="1"/>
        <end position="17"/>
    </location>
</feature>
<accession>J3PAQ5</accession>
<evidence type="ECO:0000313" key="4">
    <source>
        <dbReference type="Proteomes" id="UP000006039"/>
    </source>
</evidence>
<keyword evidence="4" id="KW-1185">Reference proteome</keyword>
<sequence length="202" mass="21972">MRFTALISLSLVALAAAVPYGITSSAEAKSLLRQLRVAASDSSKSYSLDQFGSVQLRTDTCNSEEIVLWRDASANAQVDNTCTLTTGTWTSAWDGAVWSYSQRDKVVVERLVTLMNAWISGASAWDADRRQLFLNDLERPELWVVTGTVAAARGDKAPNAWKPPLAAAHCTYAISWVDVKGYWGLSVTAAEKSTLTSMLNTC</sequence>
<gene>
    <name evidence="3" type="primary">20351038</name>
    <name evidence="2" type="ORF">GGTG_10580</name>
</gene>
<dbReference type="VEuPathDB" id="FungiDB:GGTG_10580"/>
<reference evidence="2" key="3">
    <citation type="submission" date="2010-09" db="EMBL/GenBank/DDBJ databases">
        <title>Annotation of Gaeumannomyces graminis var. tritici R3-111a-1.</title>
        <authorList>
            <consortium name="The Broad Institute Genome Sequencing Platform"/>
            <person name="Ma L.-J."/>
            <person name="Dead R."/>
            <person name="Young S.K."/>
            <person name="Zeng Q."/>
            <person name="Gargeya S."/>
            <person name="Fitzgerald M."/>
            <person name="Haas B."/>
            <person name="Abouelleil A."/>
            <person name="Alvarado L."/>
            <person name="Arachchi H.M."/>
            <person name="Berlin A."/>
            <person name="Brown A."/>
            <person name="Chapman S.B."/>
            <person name="Chen Z."/>
            <person name="Dunbar C."/>
            <person name="Freedman E."/>
            <person name="Gearin G."/>
            <person name="Gellesch M."/>
            <person name="Goldberg J."/>
            <person name="Griggs A."/>
            <person name="Gujja S."/>
            <person name="Heiman D."/>
            <person name="Howarth C."/>
            <person name="Larson L."/>
            <person name="Lui A."/>
            <person name="MacDonald P.J.P."/>
            <person name="Mehta T."/>
            <person name="Montmayeur A."/>
            <person name="Murphy C."/>
            <person name="Neiman D."/>
            <person name="Pearson M."/>
            <person name="Priest M."/>
            <person name="Roberts A."/>
            <person name="Saif S."/>
            <person name="Shea T."/>
            <person name="Shenoy N."/>
            <person name="Sisk P."/>
            <person name="Stolte C."/>
            <person name="Sykes S."/>
            <person name="Yandava C."/>
            <person name="Wortman J."/>
            <person name="Nusbaum C."/>
            <person name="Birren B."/>
        </authorList>
    </citation>
    <scope>NUCLEOTIDE SEQUENCE</scope>
    <source>
        <strain evidence="2">R3-111a-1</strain>
    </source>
</reference>
<dbReference type="HOGENOM" id="CLU_043034_3_1_1"/>
<reference evidence="4" key="1">
    <citation type="submission" date="2010-07" db="EMBL/GenBank/DDBJ databases">
        <title>The genome sequence of Gaeumannomyces graminis var. tritici strain R3-111a-1.</title>
        <authorList>
            <consortium name="The Broad Institute Genome Sequencing Platform"/>
            <person name="Ma L.-J."/>
            <person name="Dead R."/>
            <person name="Young S."/>
            <person name="Zeng Q."/>
            <person name="Koehrsen M."/>
            <person name="Alvarado L."/>
            <person name="Berlin A."/>
            <person name="Chapman S.B."/>
            <person name="Chen Z."/>
            <person name="Freedman E."/>
            <person name="Gellesch M."/>
            <person name="Goldberg J."/>
            <person name="Griggs A."/>
            <person name="Gujja S."/>
            <person name="Heilman E.R."/>
            <person name="Heiman D."/>
            <person name="Hepburn T."/>
            <person name="Howarth C."/>
            <person name="Jen D."/>
            <person name="Larson L."/>
            <person name="Mehta T."/>
            <person name="Neiman D."/>
            <person name="Pearson M."/>
            <person name="Roberts A."/>
            <person name="Saif S."/>
            <person name="Shea T."/>
            <person name="Shenoy N."/>
            <person name="Sisk P."/>
            <person name="Stolte C."/>
            <person name="Sykes S."/>
            <person name="Walk T."/>
            <person name="White J."/>
            <person name="Yandava C."/>
            <person name="Haas B."/>
            <person name="Nusbaum C."/>
            <person name="Birren B."/>
        </authorList>
    </citation>
    <scope>NUCLEOTIDE SEQUENCE [LARGE SCALE GENOMIC DNA]</scope>
    <source>
        <strain evidence="4">R3-111a-1</strain>
    </source>
</reference>
<proteinExistence type="predicted"/>
<dbReference type="PANTHER" id="PTHR24094:SF15">
    <property type="entry name" value="AMP-DEPENDENT SYNTHETASE_LIGASE DOMAIN-CONTAINING PROTEIN-RELATED"/>
    <property type="match status" value="1"/>
</dbReference>
<evidence type="ECO:0000313" key="3">
    <source>
        <dbReference type="EnsemblFungi" id="EJT71321"/>
    </source>
</evidence>
<dbReference type="AlphaFoldDB" id="J3PAQ5"/>
<dbReference type="RefSeq" id="XP_009226718.1">
    <property type="nucleotide sequence ID" value="XM_009228454.1"/>
</dbReference>
<feature type="chain" id="PRO_5015095081" description="DUF1524 domain-containing protein" evidence="1">
    <location>
        <begin position="18"/>
        <end position="202"/>
    </location>
</feature>
<keyword evidence="1" id="KW-0732">Signal</keyword>
<name>J3PAQ5_GAET3</name>